<dbReference type="InterPro" id="IPR009079">
    <property type="entry name" value="4_helix_cytokine-like_core"/>
</dbReference>
<evidence type="ECO:0000313" key="7">
    <source>
        <dbReference type="EMBL" id="KAG5202133.1"/>
    </source>
</evidence>
<proteinExistence type="inferred from homology"/>
<feature type="compositionally biased region" description="Polar residues" evidence="6">
    <location>
        <begin position="296"/>
        <end position="307"/>
    </location>
</feature>
<dbReference type="InterPro" id="IPR020443">
    <property type="entry name" value="IL-10/19/20/24/26"/>
</dbReference>
<evidence type="ECO:0000256" key="4">
    <source>
        <dbReference type="ARBA" id="ARBA00022525"/>
    </source>
</evidence>
<dbReference type="PANTHER" id="PTHR48482">
    <property type="entry name" value="INTERLEUKIN-19-RELATED"/>
    <property type="match status" value="1"/>
</dbReference>
<evidence type="ECO:0000256" key="6">
    <source>
        <dbReference type="SAM" id="MobiDB-lite"/>
    </source>
</evidence>
<dbReference type="GO" id="GO:0005125">
    <property type="term" value="F:cytokine activity"/>
    <property type="evidence" value="ECO:0007669"/>
    <property type="project" value="UniProtKB-KW"/>
</dbReference>
<comment type="caution">
    <text evidence="7">The sequence shown here is derived from an EMBL/GenBank/DDBJ whole genome shotgun (WGS) entry which is preliminary data.</text>
</comment>
<dbReference type="PROSITE" id="PS00520">
    <property type="entry name" value="INTERLEUKIN_10"/>
    <property type="match status" value="1"/>
</dbReference>
<evidence type="ECO:0000256" key="2">
    <source>
        <dbReference type="ARBA" id="ARBA00008813"/>
    </source>
</evidence>
<keyword evidence="5" id="KW-0732">Signal</keyword>
<gene>
    <name evidence="7" type="ORF">JEQ12_003523</name>
</gene>
<evidence type="ECO:0000256" key="5">
    <source>
        <dbReference type="ARBA" id="ARBA00022729"/>
    </source>
</evidence>
<keyword evidence="4" id="KW-0964">Secreted</keyword>
<name>A0A836A3A4_SHEEP</name>
<evidence type="ECO:0000256" key="1">
    <source>
        <dbReference type="ARBA" id="ARBA00004613"/>
    </source>
</evidence>
<feature type="region of interest" description="Disordered" evidence="6">
    <location>
        <begin position="260"/>
        <end position="307"/>
    </location>
</feature>
<reference evidence="7 8" key="1">
    <citation type="submission" date="2020-12" db="EMBL/GenBank/DDBJ databases">
        <title>De novo assembly of Tibetan sheep genome.</title>
        <authorList>
            <person name="Li X."/>
        </authorList>
    </citation>
    <scope>NUCLEOTIDE SEQUENCE [LARGE SCALE GENOMIC DNA]</scope>
    <source>
        <tissue evidence="7">Heart</tissue>
    </source>
</reference>
<keyword evidence="3" id="KW-0202">Cytokine</keyword>
<dbReference type="PANTHER" id="PTHR48482:SF3">
    <property type="entry name" value="INTERLEUKIN-19"/>
    <property type="match status" value="1"/>
</dbReference>
<dbReference type="Proteomes" id="UP000664991">
    <property type="component" value="Unassembled WGS sequence"/>
</dbReference>
<dbReference type="GO" id="GO:0005615">
    <property type="term" value="C:extracellular space"/>
    <property type="evidence" value="ECO:0007669"/>
    <property type="project" value="UniProtKB-KW"/>
</dbReference>
<evidence type="ECO:0000256" key="3">
    <source>
        <dbReference type="ARBA" id="ARBA00022514"/>
    </source>
</evidence>
<dbReference type="AlphaFoldDB" id="A0A836A3A4"/>
<accession>A0A836A3A4</accession>
<comment type="subcellular location">
    <subcellularLocation>
        <location evidence="1">Secreted</location>
    </subcellularLocation>
</comment>
<dbReference type="InterPro" id="IPR020423">
    <property type="entry name" value="IL-10_CS"/>
</dbReference>
<dbReference type="EMBL" id="JAEMGP010000012">
    <property type="protein sequence ID" value="KAG5202133.1"/>
    <property type="molecule type" value="Genomic_DNA"/>
</dbReference>
<evidence type="ECO:0000313" key="8">
    <source>
        <dbReference type="Proteomes" id="UP000664991"/>
    </source>
</evidence>
<dbReference type="SUPFAM" id="SSF47266">
    <property type="entry name" value="4-helical cytokines"/>
    <property type="match status" value="1"/>
</dbReference>
<organism evidence="7 8">
    <name type="scientific">Ovis aries</name>
    <name type="common">Sheep</name>
    <dbReference type="NCBI Taxonomy" id="9940"/>
    <lineage>
        <taxon>Eukaryota</taxon>
        <taxon>Metazoa</taxon>
        <taxon>Chordata</taxon>
        <taxon>Craniata</taxon>
        <taxon>Vertebrata</taxon>
        <taxon>Euteleostomi</taxon>
        <taxon>Mammalia</taxon>
        <taxon>Eutheria</taxon>
        <taxon>Laurasiatheria</taxon>
        <taxon>Artiodactyla</taxon>
        <taxon>Ruminantia</taxon>
        <taxon>Pecora</taxon>
        <taxon>Bovidae</taxon>
        <taxon>Caprinae</taxon>
        <taxon>Ovis</taxon>
    </lineage>
</organism>
<protein>
    <submittedName>
        <fullName evidence="7">Uncharacterized protein</fullName>
    </submittedName>
</protein>
<sequence length="307" mass="34638">MEESFRGIKTAIQAKDTFQNVTILSPSETLHGIKPLDVCCVTKNLLAFYVDRVFKDHQELNPQIMRKISSLANSFLYMQKTLQQCKLCHCRQEATNATRIIHDNYDQQAKDEIIDIRILRKTQFLQGTKDPFPPLSYFSGLRLTYHSANNGEYSSGESSQFGDMKVRTRMELEEDGRSNWRRGTAGGINVLVPWFGDILHDSSKGSLSIMTFSLDRSHFIVQHQQPAAPSQLLGVTGEDVQRGTYLPQTHITPEEMVVTEHVSDKRPRPPSPPTCLQRERHLPAVVPGHPEAEVQTGANNSDGHPPF</sequence>
<dbReference type="Gene3D" id="1.20.1250.10">
    <property type="match status" value="1"/>
</dbReference>
<comment type="similarity">
    <text evidence="2">Belongs to the IL-10 family.</text>
</comment>